<evidence type="ECO:0000313" key="2">
    <source>
        <dbReference type="Proteomes" id="UP000066480"/>
    </source>
</evidence>
<dbReference type="GO" id="GO:0004553">
    <property type="term" value="F:hydrolase activity, hydrolyzing O-glycosyl compounds"/>
    <property type="evidence" value="ECO:0007669"/>
    <property type="project" value="TreeGrafter"/>
</dbReference>
<name>A0A0K1JP83_9MICO</name>
<keyword evidence="2" id="KW-1185">Reference proteome</keyword>
<organism evidence="1 2">
    <name type="scientific">Luteipulveratus mongoliensis</name>
    <dbReference type="NCBI Taxonomy" id="571913"/>
    <lineage>
        <taxon>Bacteria</taxon>
        <taxon>Bacillati</taxon>
        <taxon>Actinomycetota</taxon>
        <taxon>Actinomycetes</taxon>
        <taxon>Micrococcales</taxon>
        <taxon>Dermacoccaceae</taxon>
        <taxon>Luteipulveratus</taxon>
    </lineage>
</organism>
<dbReference type="Gene3D" id="1.50.10.10">
    <property type="match status" value="1"/>
</dbReference>
<dbReference type="SUPFAM" id="SSF48208">
    <property type="entry name" value="Six-hairpin glycosidases"/>
    <property type="match status" value="1"/>
</dbReference>
<dbReference type="InterPro" id="IPR012341">
    <property type="entry name" value="6hp_glycosidase-like_sf"/>
</dbReference>
<dbReference type="PANTHER" id="PTHR31616:SF0">
    <property type="entry name" value="GLUCAN 1,4-ALPHA-GLUCOSIDASE"/>
    <property type="match status" value="1"/>
</dbReference>
<dbReference type="InterPro" id="IPR008928">
    <property type="entry name" value="6-hairpin_glycosidase_sf"/>
</dbReference>
<dbReference type="STRING" id="571913.VV02_01020"/>
<dbReference type="GO" id="GO:0005975">
    <property type="term" value="P:carbohydrate metabolic process"/>
    <property type="evidence" value="ECO:0007669"/>
    <property type="project" value="InterPro"/>
</dbReference>
<sequence length="427" mass="45466">MRASAAGLVVAGAGAGGATWWLRGRHDQPGLYSETVALTSPTTRDLVPAGEGRLIFPGSRVMRAASGAQALNTKQQQWVSSSAPWTRNLGEHAELARSALLDLHVLTAGVPGGATVAGWSPLWRYVWPRDSSATAVALARSGHTAEATSTLRYLQRVQRADGWFEARYVPGTDRAPDDRQRQLDGSGWVIWATEQVRRSLPSADAAQLVRSLRTMLMRSVGRILISTNTPDHLPAPSPDYWEIEQDDLTLGTVAPLLSGLEAAPTLLTELGETELAAAARDRRTELAAAVETHFGKHEWPRDKDGDEQDAAVAFALPPFVATAPPGATDALDAAAGKMIRPAGGLAPGADWKKDGISWTPETAAFALASAATGDRKAAESRLRWLTDHRTSVGSFPEKVLADGSPAAVAPLSWTAAFVLLTLHELHA</sequence>
<proteinExistence type="predicted"/>
<evidence type="ECO:0000313" key="1">
    <source>
        <dbReference type="EMBL" id="AKU18521.1"/>
    </source>
</evidence>
<protein>
    <recommendedName>
        <fullName evidence="3">Glycoside hydrolase family 15</fullName>
    </recommendedName>
</protein>
<evidence type="ECO:0008006" key="3">
    <source>
        <dbReference type="Google" id="ProtNLM"/>
    </source>
</evidence>
<dbReference type="EMBL" id="CP011112">
    <property type="protein sequence ID" value="AKU18521.1"/>
    <property type="molecule type" value="Genomic_DNA"/>
</dbReference>
<gene>
    <name evidence="1" type="ORF">VV02_01020</name>
</gene>
<accession>A0A0K1JP83</accession>
<dbReference type="AlphaFoldDB" id="A0A0K1JP83"/>
<dbReference type="Proteomes" id="UP000066480">
    <property type="component" value="Chromosome"/>
</dbReference>
<reference evidence="1 2" key="1">
    <citation type="submission" date="2015-03" db="EMBL/GenBank/DDBJ databases">
        <title>Luteipulveratus halotolerans sp. nov., a novel actinobacterium (Dermacoccaceae) from Sarawak, Malaysia.</title>
        <authorList>
            <person name="Juboi H."/>
            <person name="Basik A."/>
            <person name="Shamsul S.S."/>
            <person name="Arnold P."/>
            <person name="Schmitt E.K."/>
            <person name="Sanglier J.-J."/>
            <person name="Yeo T."/>
        </authorList>
    </citation>
    <scope>NUCLEOTIDE SEQUENCE [LARGE SCALE GENOMIC DNA]</scope>
    <source>
        <strain evidence="1 2">MN07-A0370</strain>
    </source>
</reference>
<dbReference type="KEGG" id="lmoi:VV02_01020"/>
<dbReference type="PANTHER" id="PTHR31616">
    <property type="entry name" value="TREHALASE"/>
    <property type="match status" value="1"/>
</dbReference>